<name>A0A7W8LPF1_9DEIO</name>
<sequence>MANRAVGRLFRPQVVRARLKRAALVGAALLGLSSLGGALARTVRIVQAQTLELRRVDDQEIVVIGGGDAGGLVELRVDDDVVRAARVEYNRTRRTLTLVGQATYRTARDGQDLSGENLVVDLAAEQLTGEDVLISDGDIEIRGGEVERIPGQLRATGGYFTPCAKCGRTPNDYAFRAERLILYPGDRLVAYRAQLLLADYPVLYLPVVVLPLNDQERQPRLNIGTGEPDGLTVEADLPFSVGANTLGTTLIRYYENRNPSIGLGVSLRSYAPLPFVDRFNLYTLANPKPFAADGTRQVGYDVDFDLSARGRVPLTLAVRDLDYTLSVVRRDIGRSTTDPERDVTRVEFTANVEYPLFSAQLSYLDRFGPEPTTALGTPLKQPELVIDPKPYTQGNFTADVRLTAGRYTAQSNPLSRSASAQGINITTSRLEEQHSLSYSARPWTNADLTLTNTFTGRYYGTGARTVDLNIGASLTQRFNVTNTVTARYSYLRREGTSPFAFDALFGQVLSAPLSLELNTVPVKDVTFGVSYSRDLFLPWNRQPAAAFNLAVNRAPVNLTYNVRYNFATQELESTTFNLTLSDPNADRVTVTPATPARPATETEAAVPARPETVTRSSRWPAPNLTLTANGSYTREGGYQPFTVRATVTGDNRANSFSVYATHDIETPRLNAVGTEFSGVTRTDTVLNPVSFTGRENLNLINPRLSGRYSLTWRGEYTVAHTHDLALDQPATARDSGTVTFSVGTTSGRATNWQLTYGGPFDVERWGFTRPTLSGTLRATRPGQSLGLSAVVNTRGLDQPRTELTRADLDANWQFGTRFSLSGRAAYNRFRTGTFPDDVPTDTLTLDPVRVGVAIGNGPRPGAYLTGSLRQSFTWVGGVRQNPTPLAPVIGLTIDRCCWALQAEIDMSLRRYRLGISLPGSTSYPLFEYGQSGLNVPLLPGPLNPGNRP</sequence>
<reference evidence="2 3" key="1">
    <citation type="submission" date="2020-08" db="EMBL/GenBank/DDBJ databases">
        <title>Genomic Encyclopedia of Type Strains, Phase IV (KMG-IV): sequencing the most valuable type-strain genomes for metagenomic binning, comparative biology and taxonomic classification.</title>
        <authorList>
            <person name="Goeker M."/>
        </authorList>
    </citation>
    <scope>NUCLEOTIDE SEQUENCE [LARGE SCALE GENOMIC DNA]</scope>
    <source>
        <strain evidence="2 3">DSM 101791</strain>
    </source>
</reference>
<organism evidence="2 3">
    <name type="scientific">Deinococcus budaensis</name>
    <dbReference type="NCBI Taxonomy" id="1665626"/>
    <lineage>
        <taxon>Bacteria</taxon>
        <taxon>Thermotogati</taxon>
        <taxon>Deinococcota</taxon>
        <taxon>Deinococci</taxon>
        <taxon>Deinococcales</taxon>
        <taxon>Deinococcaceae</taxon>
        <taxon>Deinococcus</taxon>
    </lineage>
</organism>
<evidence type="ECO:0000313" key="2">
    <source>
        <dbReference type="EMBL" id="MBB5233706.1"/>
    </source>
</evidence>
<protein>
    <recommendedName>
        <fullName evidence="4">LPS-assembly protein LptD</fullName>
    </recommendedName>
</protein>
<dbReference type="GO" id="GO:0009279">
    <property type="term" value="C:cell outer membrane"/>
    <property type="evidence" value="ECO:0007669"/>
    <property type="project" value="TreeGrafter"/>
</dbReference>
<evidence type="ECO:0000313" key="3">
    <source>
        <dbReference type="Proteomes" id="UP000525389"/>
    </source>
</evidence>
<dbReference type="EMBL" id="JACHFN010000003">
    <property type="protein sequence ID" value="MBB5233706.1"/>
    <property type="molecule type" value="Genomic_DNA"/>
</dbReference>
<proteinExistence type="predicted"/>
<dbReference type="InterPro" id="IPR050218">
    <property type="entry name" value="LptD"/>
</dbReference>
<dbReference type="PANTHER" id="PTHR30189">
    <property type="entry name" value="LPS-ASSEMBLY PROTEIN"/>
    <property type="match status" value="1"/>
</dbReference>
<evidence type="ECO:0000256" key="1">
    <source>
        <dbReference type="SAM" id="MobiDB-lite"/>
    </source>
</evidence>
<feature type="compositionally biased region" description="Low complexity" evidence="1">
    <location>
        <begin position="592"/>
        <end position="611"/>
    </location>
</feature>
<accession>A0A7W8LPF1</accession>
<evidence type="ECO:0008006" key="4">
    <source>
        <dbReference type="Google" id="ProtNLM"/>
    </source>
</evidence>
<comment type="caution">
    <text evidence="2">The sequence shown here is derived from an EMBL/GenBank/DDBJ whole genome shotgun (WGS) entry which is preliminary data.</text>
</comment>
<dbReference type="RefSeq" id="WP_184026615.1">
    <property type="nucleotide sequence ID" value="NZ_JACHFN010000003.1"/>
</dbReference>
<dbReference type="AlphaFoldDB" id="A0A7W8LPF1"/>
<gene>
    <name evidence="2" type="ORF">HNQ09_001136</name>
</gene>
<dbReference type="PANTHER" id="PTHR30189:SF1">
    <property type="entry name" value="LPS-ASSEMBLY PROTEIN LPTD"/>
    <property type="match status" value="1"/>
</dbReference>
<dbReference type="Proteomes" id="UP000525389">
    <property type="component" value="Unassembled WGS sequence"/>
</dbReference>
<feature type="region of interest" description="Disordered" evidence="1">
    <location>
        <begin position="592"/>
        <end position="622"/>
    </location>
</feature>
<dbReference type="GO" id="GO:1990351">
    <property type="term" value="C:transporter complex"/>
    <property type="evidence" value="ECO:0007669"/>
    <property type="project" value="TreeGrafter"/>
</dbReference>
<keyword evidence="3" id="KW-1185">Reference proteome</keyword>